<organism evidence="2">
    <name type="scientific">Rhizophora mucronata</name>
    <name type="common">Asiatic mangrove</name>
    <dbReference type="NCBI Taxonomy" id="61149"/>
    <lineage>
        <taxon>Eukaryota</taxon>
        <taxon>Viridiplantae</taxon>
        <taxon>Streptophyta</taxon>
        <taxon>Embryophyta</taxon>
        <taxon>Tracheophyta</taxon>
        <taxon>Spermatophyta</taxon>
        <taxon>Magnoliopsida</taxon>
        <taxon>eudicotyledons</taxon>
        <taxon>Gunneridae</taxon>
        <taxon>Pentapetalae</taxon>
        <taxon>rosids</taxon>
        <taxon>fabids</taxon>
        <taxon>Malpighiales</taxon>
        <taxon>Rhizophoraceae</taxon>
        <taxon>Rhizophora</taxon>
    </lineage>
</organism>
<feature type="compositionally biased region" description="Gly residues" evidence="1">
    <location>
        <begin position="130"/>
        <end position="139"/>
    </location>
</feature>
<evidence type="ECO:0000313" key="2">
    <source>
        <dbReference type="EMBL" id="MBX09255.1"/>
    </source>
</evidence>
<feature type="region of interest" description="Disordered" evidence="1">
    <location>
        <begin position="1"/>
        <end position="64"/>
    </location>
</feature>
<protein>
    <submittedName>
        <fullName evidence="2">Uncharacterized protein</fullName>
    </submittedName>
</protein>
<proteinExistence type="predicted"/>
<dbReference type="AlphaFoldDB" id="A0A2P2KU73"/>
<reference evidence="2" key="1">
    <citation type="submission" date="2018-02" db="EMBL/GenBank/DDBJ databases">
        <title>Rhizophora mucronata_Transcriptome.</title>
        <authorList>
            <person name="Meera S.P."/>
            <person name="Sreeshan A."/>
            <person name="Augustine A."/>
        </authorList>
    </citation>
    <scope>NUCLEOTIDE SEQUENCE</scope>
    <source>
        <tissue evidence="2">Leaf</tissue>
    </source>
</reference>
<dbReference type="PANTHER" id="PTHR34466">
    <property type="entry name" value="OS11G0129800 PROTEIN"/>
    <property type="match status" value="1"/>
</dbReference>
<accession>A0A2P2KU73</accession>
<feature type="compositionally biased region" description="Basic residues" evidence="1">
    <location>
        <begin position="35"/>
        <end position="47"/>
    </location>
</feature>
<feature type="region of interest" description="Disordered" evidence="1">
    <location>
        <begin position="200"/>
        <end position="238"/>
    </location>
</feature>
<feature type="compositionally biased region" description="Low complexity" evidence="1">
    <location>
        <begin position="7"/>
        <end position="29"/>
    </location>
</feature>
<name>A0A2P2KU73_RHIMU</name>
<feature type="compositionally biased region" description="Basic residues" evidence="1">
    <location>
        <begin position="116"/>
        <end position="126"/>
    </location>
</feature>
<sequence>MATSAFKSTTKRTPSTKSSSSSPKDPSSSNQGSSIHRRSRSLSRFSHRIPTNADDFSEEASVPHRGRFVNTVKASGFPEISLDDLAIRSLNSADRGGSDSRLDDVSPGDKASASQRRGRSVSRHSSRVGVGKGNGGSIRSGGRVNQESNSRRRRSVSVVRYQASDSSETDDLDHPQNSRKHTSLKSFIGGHRQMALSDKTTALDHRQGLRRSLSQRDLKYHDGYSSQSSVLTDDEGKNAHNQKNAVERMIQAVYAQKKAEHPADDDTNSELYEAMRKGLRHALEEIKMELKQAMGKTNTPLIVSENCSQPRISSVRRSYTSQLEQPEKYKQDLLAEVLLEEQCGRDHTKIVKKLLPKQDNIAVEKPLHTRKRSNDRNRMSRRLTEEAERYIEDFISNIEDTDISSWDGERSDTSSSIGGITKMEAPQTPAISKPLASEMDGVALPWLQWETCNDCSPLSGKNMELTATSKTKLWDGSQEAIPGQDTSTLSISSHGSWSPGVTDSHLLNINKTTSIKTGEFGGYQSQFSLCGTRRTHFDIDEYLKRQSDEDFLIERWRQQQRIHSGSLLLCNQMF</sequence>
<feature type="region of interest" description="Disordered" evidence="1">
    <location>
        <begin position="92"/>
        <end position="182"/>
    </location>
</feature>
<dbReference type="EMBL" id="GGEC01028771">
    <property type="protein sequence ID" value="MBX09255.1"/>
    <property type="molecule type" value="Transcribed_RNA"/>
</dbReference>
<dbReference type="PANTHER" id="PTHR34466:SF1">
    <property type="entry name" value="OS06G0609800 PROTEIN"/>
    <property type="match status" value="1"/>
</dbReference>
<evidence type="ECO:0000256" key="1">
    <source>
        <dbReference type="SAM" id="MobiDB-lite"/>
    </source>
</evidence>